<feature type="compositionally biased region" description="Basic and acidic residues" evidence="8">
    <location>
        <begin position="597"/>
        <end position="613"/>
    </location>
</feature>
<dbReference type="FunFam" id="1.10.150.50:FF:000004">
    <property type="entry name" value="PTPRF interacting protein alpha 1"/>
    <property type="match status" value="1"/>
</dbReference>
<evidence type="ECO:0000256" key="1">
    <source>
        <dbReference type="ARBA" id="ARBA00004496"/>
    </source>
</evidence>
<dbReference type="Proteomes" id="UP000261600">
    <property type="component" value="Unplaced"/>
</dbReference>
<name>A0A3Q3K6U6_MONAL</name>
<dbReference type="CDD" id="cd09562">
    <property type="entry name" value="SAM_liprin-alpha1_2_3_4_repeat1"/>
    <property type="match status" value="1"/>
</dbReference>
<dbReference type="PROSITE" id="PS50105">
    <property type="entry name" value="SAM_DOMAIN"/>
    <property type="match status" value="3"/>
</dbReference>
<dbReference type="CDD" id="cd09568">
    <property type="entry name" value="SAM_liprin-alpha1_2_3_4_repeat3"/>
    <property type="match status" value="1"/>
</dbReference>
<feature type="region of interest" description="Disordered" evidence="8">
    <location>
        <begin position="405"/>
        <end position="439"/>
    </location>
</feature>
<dbReference type="PANTHER" id="PTHR12587">
    <property type="entry name" value="LAR INTERACTING PROTEIN LIP -RELATED PROTEIN"/>
    <property type="match status" value="1"/>
</dbReference>
<evidence type="ECO:0000313" key="10">
    <source>
        <dbReference type="Ensembl" id="ENSMALP00000028745.1"/>
    </source>
</evidence>
<dbReference type="PANTHER" id="PTHR12587:SF4">
    <property type="entry name" value="LIPRIN-ALPHA-3"/>
    <property type="match status" value="1"/>
</dbReference>
<dbReference type="InterPro" id="IPR001660">
    <property type="entry name" value="SAM"/>
</dbReference>
<evidence type="ECO:0000256" key="7">
    <source>
        <dbReference type="SAM" id="Coils"/>
    </source>
</evidence>
<dbReference type="Gene3D" id="1.10.150.50">
    <property type="entry name" value="Transcription Factor, Ets-1"/>
    <property type="match status" value="3"/>
</dbReference>
<feature type="region of interest" description="Disordered" evidence="8">
    <location>
        <begin position="543"/>
        <end position="728"/>
    </location>
</feature>
<dbReference type="FunFam" id="1.10.150.50:FF:000002">
    <property type="entry name" value="PTPRF interacting protein alpha 1"/>
    <property type="match status" value="1"/>
</dbReference>
<accession>A0A3Q3K6U6</accession>
<dbReference type="GO" id="GO:0005737">
    <property type="term" value="C:cytoplasm"/>
    <property type="evidence" value="ECO:0007669"/>
    <property type="project" value="UniProtKB-SubCell"/>
</dbReference>
<evidence type="ECO:0000313" key="11">
    <source>
        <dbReference type="Proteomes" id="UP000261600"/>
    </source>
</evidence>
<proteinExistence type="inferred from homology"/>
<protein>
    <recommendedName>
        <fullName evidence="9">SAM domain-containing protein</fullName>
    </recommendedName>
</protein>
<comment type="similarity">
    <text evidence="2">Belongs to the liprin family. Liprin-alpha subfamily.</text>
</comment>
<sequence length="1094" mass="123428">MLTERERLLENLRETQESLGTAQLRLRELGHEKESLQRQLSIALPQEFAVLTKELNVCREQLLEREEEIAELKAERNNTRLLLEHLECLVSRHERSLRMTVVKRQAQSPAGVSSEVEVLKALKSLFEHHKALDEKVGQTVVLLVINHCCVYLHLVLWQLTLMHVGSVCVTLCPFVLAAARREVTKSEEANQKLQREVKEALCQREDMEERITTLERRYLSAQREATSLHDIKDKLENELASKESLYRQSEEKNRQLQERLDEAKQKLQQTLQRAETLPEIEAQLAQRVAALNKAEERHGNFEERLRQMEAQLEEKNQELQRARQREKMNDEHNKRLSDTVDKLLSESNERLQLHLKERMAALEEKNALSEELANMKKIQDDLLANKEQLLAELERIQLELDQLRGRPGSSYSRSLPGSASELRYPQGGGSLPAGYGSSSGGVVVRRAHRGRWGTPRDDSNKWDSGTMLGPGFEGGVEGGCSDDEDDRETLFGSELLSPSGQTDVQTLAIMLQEQLEAINKEIKLIQEEKESTELRAEEIESRVSSVALDAPPLPPSSLGGRDSAGRGYMTPSITSSTLASPSPPSSGHSTPRLPHSPARETDRQNSKDGEECRALALIDSTPPPVPRALRLDRMTHTHPGAGLDDHREFRRSSQEHQDSLHKASKKKSIKSSIGRLFGKKEKGRIGAPGRESASLASTPSDELGSGDPLGLTKLGTGTVEKDRRSKKKHDLLEEACRQGLPFASWDGPTVVTWLELWVGMPAWYVAACRANVKSGAIMANLSDTEIQREIGISNPLHRLKLRLAIQEMVSLTSPSAPASTRSSTSNIWMTHAEMESLTAATKPEQKEFSWDQILAYGDMNHEWVGNEWLPSLGLPQYRSYFMESLVDARMLDHLTKKELRGQLKMVDSFHRVSLHYGIMCLKRLNYDRKELERRRDESQHQCQDVMVWSNERVMCWVQSIGLKEFADNLLESGVHGALLALDDTFDYTDLALLLQIPNQNTQARQLLEKEYNALISMGTERRPDEDGTKTFTRSPSWRKMFREKDLRSVTSDSSETLPANFRASAISTPSVTLRKVQSEGEGIGESGSVRTYSC</sequence>
<keyword evidence="11" id="KW-1185">Reference proteome</keyword>
<dbReference type="Pfam" id="PF25526">
    <property type="entry name" value="LIP-1"/>
    <property type="match status" value="1"/>
</dbReference>
<organism evidence="10 11">
    <name type="scientific">Monopterus albus</name>
    <name type="common">Swamp eel</name>
    <dbReference type="NCBI Taxonomy" id="43700"/>
    <lineage>
        <taxon>Eukaryota</taxon>
        <taxon>Metazoa</taxon>
        <taxon>Chordata</taxon>
        <taxon>Craniata</taxon>
        <taxon>Vertebrata</taxon>
        <taxon>Euteleostomi</taxon>
        <taxon>Actinopterygii</taxon>
        <taxon>Neopterygii</taxon>
        <taxon>Teleostei</taxon>
        <taxon>Neoteleostei</taxon>
        <taxon>Acanthomorphata</taxon>
        <taxon>Anabantaria</taxon>
        <taxon>Synbranchiformes</taxon>
        <taxon>Synbranchidae</taxon>
        <taxon>Monopterus</taxon>
    </lineage>
</organism>
<dbReference type="InterPro" id="IPR057892">
    <property type="entry name" value="LIP-1_CC2"/>
</dbReference>
<evidence type="ECO:0000259" key="9">
    <source>
        <dbReference type="PROSITE" id="PS50105"/>
    </source>
</evidence>
<dbReference type="CDD" id="cd09565">
    <property type="entry name" value="SAM_liprin-alpha1_2_3_4_repeat2"/>
    <property type="match status" value="1"/>
</dbReference>
<dbReference type="FunFam" id="1.10.150.50:FF:000003">
    <property type="entry name" value="liprin-alpha-2 isoform X1"/>
    <property type="match status" value="1"/>
</dbReference>
<dbReference type="Ensembl" id="ENSMALT00000029266.1">
    <property type="protein sequence ID" value="ENSMALP00000028745.1"/>
    <property type="gene ID" value="ENSMALG00000019772.1"/>
</dbReference>
<feature type="domain" description="SAM" evidence="9">
    <location>
        <begin position="867"/>
        <end position="924"/>
    </location>
</feature>
<dbReference type="SUPFAM" id="SSF47769">
    <property type="entry name" value="SAM/Pointed domain"/>
    <property type="match status" value="3"/>
</dbReference>
<feature type="compositionally biased region" description="Low complexity" evidence="8">
    <location>
        <begin position="570"/>
        <end position="580"/>
    </location>
</feature>
<dbReference type="InterPro" id="IPR037622">
    <property type="entry name" value="LIP-1_SAM_3"/>
</dbReference>
<dbReference type="InterPro" id="IPR029515">
    <property type="entry name" value="Liprin"/>
</dbReference>
<feature type="coiled-coil region" evidence="7">
    <location>
        <begin position="5"/>
        <end position="89"/>
    </location>
</feature>
<keyword evidence="6 7" id="KW-0175">Coiled coil</keyword>
<dbReference type="InterPro" id="IPR037621">
    <property type="entry name" value="LIP-1_SAM_2"/>
</dbReference>
<evidence type="ECO:0000256" key="4">
    <source>
        <dbReference type="ARBA" id="ARBA00022553"/>
    </source>
</evidence>
<keyword evidence="5" id="KW-0677">Repeat</keyword>
<dbReference type="GO" id="GO:0050808">
    <property type="term" value="P:synapse organization"/>
    <property type="evidence" value="ECO:0007669"/>
    <property type="project" value="TreeGrafter"/>
</dbReference>
<evidence type="ECO:0000256" key="8">
    <source>
        <dbReference type="SAM" id="MobiDB-lite"/>
    </source>
</evidence>
<dbReference type="SMART" id="SM00454">
    <property type="entry name" value="SAM"/>
    <property type="match status" value="3"/>
</dbReference>
<keyword evidence="3" id="KW-0963">Cytoplasm</keyword>
<reference evidence="10" key="1">
    <citation type="submission" date="2025-08" db="UniProtKB">
        <authorList>
            <consortium name="Ensembl"/>
        </authorList>
    </citation>
    <scope>IDENTIFICATION</scope>
</reference>
<evidence type="ECO:0000256" key="5">
    <source>
        <dbReference type="ARBA" id="ARBA00022737"/>
    </source>
</evidence>
<keyword evidence="4" id="KW-0597">Phosphoprotein</keyword>
<feature type="coiled-coil region" evidence="7">
    <location>
        <begin position="508"/>
        <end position="542"/>
    </location>
</feature>
<reference evidence="10" key="2">
    <citation type="submission" date="2025-09" db="UniProtKB">
        <authorList>
            <consortium name="Ensembl"/>
        </authorList>
    </citation>
    <scope>IDENTIFICATION</scope>
</reference>
<dbReference type="AlphaFoldDB" id="A0A3Q3K6U6"/>
<dbReference type="InterPro" id="IPR013761">
    <property type="entry name" value="SAM/pointed_sf"/>
</dbReference>
<dbReference type="GO" id="GO:0048786">
    <property type="term" value="C:presynaptic active zone"/>
    <property type="evidence" value="ECO:0007669"/>
    <property type="project" value="TreeGrafter"/>
</dbReference>
<dbReference type="Pfam" id="PF00536">
    <property type="entry name" value="SAM_1"/>
    <property type="match status" value="2"/>
</dbReference>
<evidence type="ECO:0000256" key="3">
    <source>
        <dbReference type="ARBA" id="ARBA00022490"/>
    </source>
</evidence>
<feature type="domain" description="SAM" evidence="9">
    <location>
        <begin position="948"/>
        <end position="1017"/>
    </location>
</feature>
<comment type="subcellular location">
    <subcellularLocation>
        <location evidence="1">Cytoplasm</location>
    </subcellularLocation>
</comment>
<feature type="domain" description="SAM" evidence="9">
    <location>
        <begin position="745"/>
        <end position="811"/>
    </location>
</feature>
<evidence type="ECO:0000256" key="6">
    <source>
        <dbReference type="ARBA" id="ARBA00023054"/>
    </source>
</evidence>
<dbReference type="InterPro" id="IPR037620">
    <property type="entry name" value="LIP-1_SAM_1"/>
</dbReference>
<feature type="compositionally biased region" description="Basic and acidic residues" evidence="8">
    <location>
        <begin position="643"/>
        <end position="661"/>
    </location>
</feature>
<dbReference type="Pfam" id="PF07647">
    <property type="entry name" value="SAM_2"/>
    <property type="match status" value="1"/>
</dbReference>
<evidence type="ECO:0000256" key="2">
    <source>
        <dbReference type="ARBA" id="ARBA00007026"/>
    </source>
</evidence>